<evidence type="ECO:0000256" key="3">
    <source>
        <dbReference type="ARBA" id="ARBA00022989"/>
    </source>
</evidence>
<accession>A0A7S2HZ98</accession>
<comment type="subcellular location">
    <subcellularLocation>
        <location evidence="1">Membrane</location>
        <topology evidence="1">Multi-pass membrane protein</topology>
    </subcellularLocation>
</comment>
<dbReference type="InterPro" id="IPR007271">
    <property type="entry name" value="Nuc_sug_transpt"/>
</dbReference>
<dbReference type="AlphaFoldDB" id="A0A7S2HZ98"/>
<keyword evidence="4 6" id="KW-0472">Membrane</keyword>
<evidence type="ECO:0000256" key="5">
    <source>
        <dbReference type="SAM" id="MobiDB-lite"/>
    </source>
</evidence>
<evidence type="ECO:0000256" key="2">
    <source>
        <dbReference type="ARBA" id="ARBA00022692"/>
    </source>
</evidence>
<feature type="transmembrane region" description="Helical" evidence="6">
    <location>
        <begin position="332"/>
        <end position="351"/>
    </location>
</feature>
<reference evidence="7" key="1">
    <citation type="submission" date="2021-01" db="EMBL/GenBank/DDBJ databases">
        <authorList>
            <person name="Corre E."/>
            <person name="Pelletier E."/>
            <person name="Niang G."/>
            <person name="Scheremetjew M."/>
            <person name="Finn R."/>
            <person name="Kale V."/>
            <person name="Holt S."/>
            <person name="Cochrane G."/>
            <person name="Meng A."/>
            <person name="Brown T."/>
            <person name="Cohen L."/>
        </authorList>
    </citation>
    <scope>NUCLEOTIDE SEQUENCE</scope>
    <source>
        <strain evidence="7">CCMP826</strain>
    </source>
</reference>
<feature type="transmembrane region" description="Helical" evidence="6">
    <location>
        <begin position="164"/>
        <end position="182"/>
    </location>
</feature>
<sequence length="479" mass="51567">MLSSYPVAFQGFSPSGRVEGLRASKINTLGPFSLPVGKKSAAKVNRSNSLQNPLHGPPYYNAVSRPHHHRHHVHHQLTAHPSALATVIPTAAAAGLSQNSMAAIFMSLLALQFAVQPALSRKYTSQKANRRGVIFVQEIIKFTLAGIFLLSTGMDSTRRAVQGWTFKACAAVAGIPAALYAVQNVCALMAYQNLDSVTFNVLNQTKTLSAALCCFLIMGKGQSRLQIFSLLVLFVSSLITEGTVKLDAIFGTTNGDDDDDKKAEIVVSTDDDEEEDKEKENDDSKIDMKRRFTMGIIPVALASFISGLAGALAQKSLQGVGGTGGGRNSQLFTMELSFFSAIVLALSIIGNENDRESIKENGLFYGWTPKTLIPLTVNAAGGILVGLVTKYAGSVRKGFALIAGLFLTGIFQAITEKKNLSREQYVGSILAMIGMYMHLTHEKIRDDIVWASVYLLGAAIYVLKKPVLSKGNKKTSSAD</sequence>
<feature type="transmembrane region" description="Helical" evidence="6">
    <location>
        <begin position="398"/>
        <end position="415"/>
    </location>
</feature>
<feature type="region of interest" description="Disordered" evidence="5">
    <location>
        <begin position="260"/>
        <end position="284"/>
    </location>
</feature>
<evidence type="ECO:0008006" key="8">
    <source>
        <dbReference type="Google" id="ProtNLM"/>
    </source>
</evidence>
<name>A0A7S2HZ98_9STRA</name>
<dbReference type="EMBL" id="HBGV01014014">
    <property type="protein sequence ID" value="CAD9504616.1"/>
    <property type="molecule type" value="Transcribed_RNA"/>
</dbReference>
<keyword evidence="2 6" id="KW-0812">Transmembrane</keyword>
<evidence type="ECO:0000313" key="7">
    <source>
        <dbReference type="EMBL" id="CAD9504616.1"/>
    </source>
</evidence>
<evidence type="ECO:0000256" key="4">
    <source>
        <dbReference type="ARBA" id="ARBA00023136"/>
    </source>
</evidence>
<feature type="transmembrane region" description="Helical" evidence="6">
    <location>
        <begin position="372"/>
        <end position="392"/>
    </location>
</feature>
<protein>
    <recommendedName>
        <fullName evidence="8">Sugar phosphate transporter domain-containing protein</fullName>
    </recommendedName>
</protein>
<dbReference type="PANTHER" id="PTHR10231">
    <property type="entry name" value="NUCLEOTIDE-SUGAR TRANSMEMBRANE TRANSPORTER"/>
    <property type="match status" value="1"/>
</dbReference>
<dbReference type="Pfam" id="PF04142">
    <property type="entry name" value="Nuc_sug_transp"/>
    <property type="match status" value="1"/>
</dbReference>
<evidence type="ECO:0000256" key="6">
    <source>
        <dbReference type="SAM" id="Phobius"/>
    </source>
</evidence>
<evidence type="ECO:0000256" key="1">
    <source>
        <dbReference type="ARBA" id="ARBA00004141"/>
    </source>
</evidence>
<feature type="transmembrane region" description="Helical" evidence="6">
    <location>
        <begin position="292"/>
        <end position="312"/>
    </location>
</feature>
<keyword evidence="3 6" id="KW-1133">Transmembrane helix</keyword>
<organism evidence="7">
    <name type="scientific">Helicotheca tamesis</name>
    <dbReference type="NCBI Taxonomy" id="374047"/>
    <lineage>
        <taxon>Eukaryota</taxon>
        <taxon>Sar</taxon>
        <taxon>Stramenopiles</taxon>
        <taxon>Ochrophyta</taxon>
        <taxon>Bacillariophyta</taxon>
        <taxon>Mediophyceae</taxon>
        <taxon>Lithodesmiophycidae</taxon>
        <taxon>Lithodesmiales</taxon>
        <taxon>Lithodesmiaceae</taxon>
        <taxon>Helicotheca</taxon>
    </lineage>
</organism>
<gene>
    <name evidence="7" type="ORF">HTAM1171_LOCUS8579</name>
</gene>
<proteinExistence type="predicted"/>
<dbReference type="GO" id="GO:0000139">
    <property type="term" value="C:Golgi membrane"/>
    <property type="evidence" value="ECO:0007669"/>
    <property type="project" value="InterPro"/>
</dbReference>
<dbReference type="GO" id="GO:0015165">
    <property type="term" value="F:pyrimidine nucleotide-sugar transmembrane transporter activity"/>
    <property type="evidence" value="ECO:0007669"/>
    <property type="project" value="InterPro"/>
</dbReference>
<feature type="transmembrane region" description="Helical" evidence="6">
    <location>
        <begin position="132"/>
        <end position="152"/>
    </location>
</feature>